<comment type="subunit">
    <text evidence="2">Homodimer.</text>
</comment>
<dbReference type="Pfam" id="PF02575">
    <property type="entry name" value="YbaB_DNA_bd"/>
    <property type="match status" value="1"/>
</dbReference>
<keyword evidence="1 2" id="KW-0238">DNA-binding</keyword>
<protein>
    <recommendedName>
        <fullName evidence="2">Nucleoid-associated protein Spa11_03070</fullName>
    </recommendedName>
</protein>
<reference evidence="3 4" key="1">
    <citation type="submission" date="2019-02" db="EMBL/GenBank/DDBJ databases">
        <title>Deep-cultivation of Planctomycetes and their phenomic and genomic characterization uncovers novel biology.</title>
        <authorList>
            <person name="Wiegand S."/>
            <person name="Jogler M."/>
            <person name="Boedeker C."/>
            <person name="Pinto D."/>
            <person name="Vollmers J."/>
            <person name="Rivas-Marin E."/>
            <person name="Kohn T."/>
            <person name="Peeters S.H."/>
            <person name="Heuer A."/>
            <person name="Rast P."/>
            <person name="Oberbeckmann S."/>
            <person name="Bunk B."/>
            <person name="Jeske O."/>
            <person name="Meyerdierks A."/>
            <person name="Storesund J.E."/>
            <person name="Kallscheuer N."/>
            <person name="Luecker S."/>
            <person name="Lage O.M."/>
            <person name="Pohl T."/>
            <person name="Merkel B.J."/>
            <person name="Hornburger P."/>
            <person name="Mueller R.-W."/>
            <person name="Bruemmer F."/>
            <person name="Labrenz M."/>
            <person name="Spormann A.M."/>
            <person name="Op den Camp H."/>
            <person name="Overmann J."/>
            <person name="Amann R."/>
            <person name="Jetten M.S.M."/>
            <person name="Mascher T."/>
            <person name="Medema M.H."/>
            <person name="Devos D.P."/>
            <person name="Kaster A.-K."/>
            <person name="Ovreas L."/>
            <person name="Rohde M."/>
            <person name="Galperin M.Y."/>
            <person name="Jogler C."/>
        </authorList>
    </citation>
    <scope>NUCLEOTIDE SEQUENCE [LARGE SCALE GENOMIC DNA]</scope>
    <source>
        <strain evidence="3 4">Spa11</strain>
    </source>
</reference>
<accession>A0A518K307</accession>
<dbReference type="Gene3D" id="3.30.1310.10">
    <property type="entry name" value="Nucleoid-associated protein YbaB-like domain"/>
    <property type="match status" value="1"/>
</dbReference>
<dbReference type="GO" id="GO:0003677">
    <property type="term" value="F:DNA binding"/>
    <property type="evidence" value="ECO:0007669"/>
    <property type="project" value="UniProtKB-UniRule"/>
</dbReference>
<dbReference type="RefSeq" id="WP_145105861.1">
    <property type="nucleotide sequence ID" value="NZ_CP036349.1"/>
</dbReference>
<dbReference type="PANTHER" id="PTHR33449:SF1">
    <property type="entry name" value="NUCLEOID-ASSOCIATED PROTEIN YBAB"/>
    <property type="match status" value="1"/>
</dbReference>
<dbReference type="GO" id="GO:0043590">
    <property type="term" value="C:bacterial nucleoid"/>
    <property type="evidence" value="ECO:0007669"/>
    <property type="project" value="UniProtKB-UniRule"/>
</dbReference>
<dbReference type="SUPFAM" id="SSF82607">
    <property type="entry name" value="YbaB-like"/>
    <property type="match status" value="1"/>
</dbReference>
<dbReference type="PIRSF" id="PIRSF004555">
    <property type="entry name" value="UCP004555"/>
    <property type="match status" value="1"/>
</dbReference>
<evidence type="ECO:0000256" key="2">
    <source>
        <dbReference type="HAMAP-Rule" id="MF_00274"/>
    </source>
</evidence>
<keyword evidence="2" id="KW-0963">Cytoplasm</keyword>
<comment type="function">
    <text evidence="2">Binds to DNA and alters its conformation. May be involved in regulation of gene expression, nucleoid organization and DNA protection.</text>
</comment>
<dbReference type="Proteomes" id="UP000316426">
    <property type="component" value="Chromosome"/>
</dbReference>
<proteinExistence type="inferred from homology"/>
<dbReference type="NCBIfam" id="TIGR00103">
    <property type="entry name" value="DNA_YbaB_EbfC"/>
    <property type="match status" value="1"/>
</dbReference>
<evidence type="ECO:0000313" key="4">
    <source>
        <dbReference type="Proteomes" id="UP000316426"/>
    </source>
</evidence>
<dbReference type="PANTHER" id="PTHR33449">
    <property type="entry name" value="NUCLEOID-ASSOCIATED PROTEIN YBAB"/>
    <property type="match status" value="1"/>
</dbReference>
<keyword evidence="4" id="KW-1185">Reference proteome</keyword>
<dbReference type="AlphaFoldDB" id="A0A518K307"/>
<dbReference type="KEGG" id="bmei:Spa11_03070"/>
<comment type="subcellular location">
    <subcellularLocation>
        <location evidence="2">Cytoplasm</location>
        <location evidence="2">Nucleoid</location>
    </subcellularLocation>
</comment>
<gene>
    <name evidence="3" type="primary">ybaB</name>
    <name evidence="3" type="ORF">Spa11_03070</name>
</gene>
<dbReference type="InterPro" id="IPR036894">
    <property type="entry name" value="YbaB-like_sf"/>
</dbReference>
<organism evidence="3 4">
    <name type="scientific">Botrimarina mediterranea</name>
    <dbReference type="NCBI Taxonomy" id="2528022"/>
    <lineage>
        <taxon>Bacteria</taxon>
        <taxon>Pseudomonadati</taxon>
        <taxon>Planctomycetota</taxon>
        <taxon>Planctomycetia</taxon>
        <taxon>Pirellulales</taxon>
        <taxon>Lacipirellulaceae</taxon>
        <taxon>Botrimarina</taxon>
    </lineage>
</organism>
<dbReference type="HAMAP" id="MF_00274">
    <property type="entry name" value="DNA_YbaB_EbfC"/>
    <property type="match status" value="1"/>
</dbReference>
<evidence type="ECO:0000256" key="1">
    <source>
        <dbReference type="ARBA" id="ARBA00023125"/>
    </source>
</evidence>
<dbReference type="EMBL" id="CP036349">
    <property type="protein sequence ID" value="QDV72135.1"/>
    <property type="molecule type" value="Genomic_DNA"/>
</dbReference>
<name>A0A518K307_9BACT</name>
<dbReference type="GO" id="GO:0005829">
    <property type="term" value="C:cytosol"/>
    <property type="evidence" value="ECO:0007669"/>
    <property type="project" value="TreeGrafter"/>
</dbReference>
<evidence type="ECO:0000313" key="3">
    <source>
        <dbReference type="EMBL" id="QDV72135.1"/>
    </source>
</evidence>
<dbReference type="InterPro" id="IPR004401">
    <property type="entry name" value="YbaB/EbfC"/>
</dbReference>
<comment type="similarity">
    <text evidence="2">Belongs to the YbaB/EbfC family.</text>
</comment>
<sequence>MFKGLGNLANLGEMMKQASQMGARVQEVQERMKSLRVTGEGGGGMVQIDMTGAQEVLAVRVDPGLVERGEREMIEDLTVAAMNDAIEKARVLHAEAMQEVTGGMNLPGMSDMLGKLGGEQQ</sequence>